<sequence>MVRKWSGPTAEHQVPMLPPGVHLDSWKGVASGCSPSKASQEARGKEKGPTLNSQPQWSALFTLPPQRG</sequence>
<organism evidence="2 3">
    <name type="scientific">Nomascus leucogenys</name>
    <name type="common">Northern white-cheeked gibbon</name>
    <name type="synonym">Hylobates leucogenys</name>
    <dbReference type="NCBI Taxonomy" id="61853"/>
    <lineage>
        <taxon>Eukaryota</taxon>
        <taxon>Metazoa</taxon>
        <taxon>Chordata</taxon>
        <taxon>Craniata</taxon>
        <taxon>Vertebrata</taxon>
        <taxon>Euteleostomi</taxon>
        <taxon>Mammalia</taxon>
        <taxon>Eutheria</taxon>
        <taxon>Euarchontoglires</taxon>
        <taxon>Primates</taxon>
        <taxon>Haplorrhini</taxon>
        <taxon>Catarrhini</taxon>
        <taxon>Hylobatidae</taxon>
        <taxon>Nomascus</taxon>
    </lineage>
</organism>
<dbReference type="GeneTree" id="ENSGT00620000089395"/>
<dbReference type="EMBL" id="ADFV01104957">
    <property type="status" value="NOT_ANNOTATED_CDS"/>
    <property type="molecule type" value="Genomic_DNA"/>
</dbReference>
<dbReference type="OMA" id="QWSALFT"/>
<reference evidence="2" key="3">
    <citation type="submission" date="2025-09" db="UniProtKB">
        <authorList>
            <consortium name="Ensembl"/>
        </authorList>
    </citation>
    <scope>IDENTIFICATION</scope>
</reference>
<keyword evidence="3" id="KW-1185">Reference proteome</keyword>
<proteinExistence type="predicted"/>
<reference evidence="2 3" key="1">
    <citation type="submission" date="2012-10" db="EMBL/GenBank/DDBJ databases">
        <authorList>
            <consortium name="Gibbon Genome Sequencing Consortium"/>
        </authorList>
    </citation>
    <scope>NUCLEOTIDE SEQUENCE [LARGE SCALE GENOMIC DNA]</scope>
</reference>
<protein>
    <submittedName>
        <fullName evidence="2">Uncharacterized protein</fullName>
    </submittedName>
</protein>
<dbReference type="Ensembl" id="ENSNLET00000055034.1">
    <property type="protein sequence ID" value="ENSNLEP00000026497.1"/>
    <property type="gene ID" value="ENSNLEG00000031654.1"/>
</dbReference>
<evidence type="ECO:0000256" key="1">
    <source>
        <dbReference type="SAM" id="MobiDB-lite"/>
    </source>
</evidence>
<feature type="compositionally biased region" description="Polar residues" evidence="1">
    <location>
        <begin position="50"/>
        <end position="59"/>
    </location>
</feature>
<accession>A0A2I3G2Z6</accession>
<dbReference type="AlphaFoldDB" id="A0A2I3G2Z6"/>
<reference evidence="2" key="2">
    <citation type="submission" date="2025-08" db="UniProtKB">
        <authorList>
            <consortium name="Ensembl"/>
        </authorList>
    </citation>
    <scope>IDENTIFICATION</scope>
</reference>
<feature type="region of interest" description="Disordered" evidence="1">
    <location>
        <begin position="1"/>
        <end position="20"/>
    </location>
</feature>
<name>A0A2I3G2Z6_NOMLE</name>
<dbReference type="Proteomes" id="UP000001073">
    <property type="component" value="Chromosome 4"/>
</dbReference>
<evidence type="ECO:0000313" key="2">
    <source>
        <dbReference type="Ensembl" id="ENSNLEP00000026497.1"/>
    </source>
</evidence>
<evidence type="ECO:0000313" key="3">
    <source>
        <dbReference type="Proteomes" id="UP000001073"/>
    </source>
</evidence>
<dbReference type="InParanoid" id="A0A2I3G2Z6"/>
<feature type="region of interest" description="Disordered" evidence="1">
    <location>
        <begin position="27"/>
        <end position="68"/>
    </location>
</feature>